<evidence type="ECO:0000313" key="4">
    <source>
        <dbReference type="EMBL" id="GMN37345.1"/>
    </source>
</evidence>
<dbReference type="AlphaFoldDB" id="A0AA88CZ00"/>
<dbReference type="Proteomes" id="UP001187192">
    <property type="component" value="Unassembled WGS sequence"/>
</dbReference>
<evidence type="ECO:0000313" key="2">
    <source>
        <dbReference type="EMBL" id="GMN37321.1"/>
    </source>
</evidence>
<protein>
    <submittedName>
        <fullName evidence="4">Uncharacterized protein</fullName>
    </submittedName>
</protein>
<sequence length="43" mass="4798">MKAELEALQKDVELAFTGGWQVIEIEVCFLKWVPGCSSMVVIV</sequence>
<dbReference type="EMBL" id="BTGU01002390">
    <property type="protein sequence ID" value="GMN37318.1"/>
    <property type="molecule type" value="Genomic_DNA"/>
</dbReference>
<dbReference type="EMBL" id="BTGU01002393">
    <property type="protein sequence ID" value="GMN37345.1"/>
    <property type="molecule type" value="Genomic_DNA"/>
</dbReference>
<keyword evidence="5" id="KW-1185">Reference proteome</keyword>
<evidence type="ECO:0000313" key="5">
    <source>
        <dbReference type="Proteomes" id="UP001187192"/>
    </source>
</evidence>
<reference evidence="4" key="1">
    <citation type="submission" date="2023-07" db="EMBL/GenBank/DDBJ databases">
        <title>draft genome sequence of fig (Ficus carica).</title>
        <authorList>
            <person name="Takahashi T."/>
            <person name="Nishimura K."/>
        </authorList>
    </citation>
    <scope>NUCLEOTIDE SEQUENCE</scope>
</reference>
<dbReference type="EMBL" id="BTGU01002391">
    <property type="protein sequence ID" value="GMN37321.1"/>
    <property type="molecule type" value="Genomic_DNA"/>
</dbReference>
<proteinExistence type="predicted"/>
<organism evidence="4 5">
    <name type="scientific">Ficus carica</name>
    <name type="common">Common fig</name>
    <dbReference type="NCBI Taxonomy" id="3494"/>
    <lineage>
        <taxon>Eukaryota</taxon>
        <taxon>Viridiplantae</taxon>
        <taxon>Streptophyta</taxon>
        <taxon>Embryophyta</taxon>
        <taxon>Tracheophyta</taxon>
        <taxon>Spermatophyta</taxon>
        <taxon>Magnoliopsida</taxon>
        <taxon>eudicotyledons</taxon>
        <taxon>Gunneridae</taxon>
        <taxon>Pentapetalae</taxon>
        <taxon>rosids</taxon>
        <taxon>fabids</taxon>
        <taxon>Rosales</taxon>
        <taxon>Moraceae</taxon>
        <taxon>Ficeae</taxon>
        <taxon>Ficus</taxon>
    </lineage>
</organism>
<evidence type="ECO:0000313" key="3">
    <source>
        <dbReference type="EMBL" id="GMN37334.1"/>
    </source>
</evidence>
<evidence type="ECO:0000313" key="1">
    <source>
        <dbReference type="EMBL" id="GMN37318.1"/>
    </source>
</evidence>
<name>A0AA88CZ00_FICCA</name>
<gene>
    <name evidence="1" type="ORF">TIFTF001_042615</name>
    <name evidence="2" type="ORF">TIFTF001_042618</name>
    <name evidence="3" type="ORF">TIFTF001_042623</name>
    <name evidence="4" type="ORF">TIFTF001_042626</name>
</gene>
<dbReference type="EMBL" id="BTGU01002392">
    <property type="protein sequence ID" value="GMN37334.1"/>
    <property type="molecule type" value="Genomic_DNA"/>
</dbReference>
<accession>A0AA88CZ00</accession>
<comment type="caution">
    <text evidence="4">The sequence shown here is derived from an EMBL/GenBank/DDBJ whole genome shotgun (WGS) entry which is preliminary data.</text>
</comment>